<evidence type="ECO:0000256" key="9">
    <source>
        <dbReference type="ARBA" id="ARBA00022679"/>
    </source>
</evidence>
<dbReference type="PANTHER" id="PTHR32315:SF3">
    <property type="entry name" value="ADENINE PHOSPHORIBOSYLTRANSFERASE"/>
    <property type="match status" value="1"/>
</dbReference>
<dbReference type="Gene3D" id="3.40.50.2020">
    <property type="match status" value="1"/>
</dbReference>
<evidence type="ECO:0000256" key="2">
    <source>
        <dbReference type="ARBA" id="ARBA00003968"/>
    </source>
</evidence>
<dbReference type="NCBIfam" id="TIGR01090">
    <property type="entry name" value="apt"/>
    <property type="match status" value="1"/>
</dbReference>
<dbReference type="InterPro" id="IPR005764">
    <property type="entry name" value="Ade_phspho_trans"/>
</dbReference>
<keyword evidence="10 11" id="KW-0660">Purine salvage</keyword>
<protein>
    <recommendedName>
        <fullName evidence="6 11">Adenine phosphoribosyltransferase</fullName>
        <shortName evidence="11">APRT</shortName>
        <ecNumber evidence="6 11">2.4.2.7</ecNumber>
    </recommendedName>
</protein>
<evidence type="ECO:0000256" key="5">
    <source>
        <dbReference type="ARBA" id="ARBA00008391"/>
    </source>
</evidence>
<evidence type="ECO:0000256" key="3">
    <source>
        <dbReference type="ARBA" id="ARBA00004496"/>
    </source>
</evidence>
<dbReference type="Pfam" id="PF00156">
    <property type="entry name" value="Pribosyltran"/>
    <property type="match status" value="1"/>
</dbReference>
<comment type="subunit">
    <text evidence="11">Homodimer.</text>
</comment>
<reference evidence="14" key="1">
    <citation type="journal article" date="2019" name="Int. J. Syst. Evol. Microbiol.">
        <title>The Global Catalogue of Microorganisms (GCM) 10K type strain sequencing project: providing services to taxonomists for standard genome sequencing and annotation.</title>
        <authorList>
            <consortium name="The Broad Institute Genomics Platform"/>
            <consortium name="The Broad Institute Genome Sequencing Center for Infectious Disease"/>
            <person name="Wu L."/>
            <person name="Ma J."/>
        </authorList>
    </citation>
    <scope>NUCLEOTIDE SEQUENCE [LARGE SCALE GENOMIC DNA]</scope>
    <source>
        <strain evidence="14">CCUG 57508</strain>
    </source>
</reference>
<evidence type="ECO:0000259" key="12">
    <source>
        <dbReference type="Pfam" id="PF00156"/>
    </source>
</evidence>
<dbReference type="Proteomes" id="UP001597046">
    <property type="component" value="Unassembled WGS sequence"/>
</dbReference>
<dbReference type="NCBIfam" id="NF002634">
    <property type="entry name" value="PRK02304.1-3"/>
    <property type="match status" value="1"/>
</dbReference>
<dbReference type="EC" id="2.4.2.7" evidence="6 11"/>
<dbReference type="HAMAP" id="MF_00004">
    <property type="entry name" value="Aden_phosphoribosyltr"/>
    <property type="match status" value="1"/>
</dbReference>
<evidence type="ECO:0000256" key="4">
    <source>
        <dbReference type="ARBA" id="ARBA00004659"/>
    </source>
</evidence>
<keyword evidence="9 11" id="KW-0808">Transferase</keyword>
<evidence type="ECO:0000313" key="14">
    <source>
        <dbReference type="Proteomes" id="UP001597046"/>
    </source>
</evidence>
<comment type="catalytic activity">
    <reaction evidence="1 11">
        <text>AMP + diphosphate = 5-phospho-alpha-D-ribose 1-diphosphate + adenine</text>
        <dbReference type="Rhea" id="RHEA:16609"/>
        <dbReference type="ChEBI" id="CHEBI:16708"/>
        <dbReference type="ChEBI" id="CHEBI:33019"/>
        <dbReference type="ChEBI" id="CHEBI:58017"/>
        <dbReference type="ChEBI" id="CHEBI:456215"/>
        <dbReference type="EC" id="2.4.2.7"/>
    </reaction>
</comment>
<keyword evidence="8 11" id="KW-0328">Glycosyltransferase</keyword>
<comment type="subcellular location">
    <subcellularLocation>
        <location evidence="3 11">Cytoplasm</location>
    </subcellularLocation>
</comment>
<dbReference type="InterPro" id="IPR000836">
    <property type="entry name" value="PRTase_dom"/>
</dbReference>
<dbReference type="EMBL" id="JBHTKH010000003">
    <property type="protein sequence ID" value="MFD1053911.1"/>
    <property type="molecule type" value="Genomic_DNA"/>
</dbReference>
<gene>
    <name evidence="11" type="primary">apt</name>
    <name evidence="13" type="ORF">ACFQ2V_06290</name>
</gene>
<evidence type="ECO:0000256" key="7">
    <source>
        <dbReference type="ARBA" id="ARBA00022490"/>
    </source>
</evidence>
<evidence type="ECO:0000256" key="8">
    <source>
        <dbReference type="ARBA" id="ARBA00022676"/>
    </source>
</evidence>
<dbReference type="PANTHER" id="PTHR32315">
    <property type="entry name" value="ADENINE PHOSPHORIBOSYLTRANSFERASE"/>
    <property type="match status" value="1"/>
</dbReference>
<comment type="function">
    <text evidence="2 11">Catalyzes a salvage reaction resulting in the formation of AMP, that is energically less costly than de novo synthesis.</text>
</comment>
<dbReference type="RefSeq" id="WP_386051768.1">
    <property type="nucleotide sequence ID" value="NZ_JBHTKH010000003.1"/>
</dbReference>
<evidence type="ECO:0000256" key="1">
    <source>
        <dbReference type="ARBA" id="ARBA00000868"/>
    </source>
</evidence>
<dbReference type="InterPro" id="IPR050054">
    <property type="entry name" value="UPRTase/APRTase"/>
</dbReference>
<dbReference type="InterPro" id="IPR029057">
    <property type="entry name" value="PRTase-like"/>
</dbReference>
<evidence type="ECO:0000256" key="10">
    <source>
        <dbReference type="ARBA" id="ARBA00022726"/>
    </source>
</evidence>
<dbReference type="NCBIfam" id="NF002636">
    <property type="entry name" value="PRK02304.1-5"/>
    <property type="match status" value="1"/>
</dbReference>
<accession>A0ABW3MTS1</accession>
<feature type="domain" description="Phosphoribosyltransferase" evidence="12">
    <location>
        <begin position="38"/>
        <end position="147"/>
    </location>
</feature>
<evidence type="ECO:0000313" key="13">
    <source>
        <dbReference type="EMBL" id="MFD1053911.1"/>
    </source>
</evidence>
<name>A0ABW3MTS1_9MICO</name>
<dbReference type="GO" id="GO:0003999">
    <property type="term" value="F:adenine phosphoribosyltransferase activity"/>
    <property type="evidence" value="ECO:0007669"/>
    <property type="project" value="UniProtKB-EC"/>
</dbReference>
<evidence type="ECO:0000256" key="11">
    <source>
        <dbReference type="HAMAP-Rule" id="MF_00004"/>
    </source>
</evidence>
<comment type="pathway">
    <text evidence="4 11">Purine metabolism; AMP biosynthesis via salvage pathway; AMP from adenine: step 1/1.</text>
</comment>
<comment type="caution">
    <text evidence="13">The sequence shown here is derived from an EMBL/GenBank/DDBJ whole genome shotgun (WGS) entry which is preliminary data.</text>
</comment>
<comment type="similarity">
    <text evidence="5 11">Belongs to the purine/pyrimidine phosphoribosyltransferase family.</text>
</comment>
<keyword evidence="7 11" id="KW-0963">Cytoplasm</keyword>
<sequence length="174" mass="18103">MSQTSDLVAARVRDVPDFPKPGIVFKDIAPLLADGAAFRSLVDDIAQRYTGQVDVVAGIEARGFIFGAPVALALGVGFVPIRKAGKLPGDTIASTYSLEYGSAEVEVQSDAFASGARVLLIDDVLATGGTAAAACDLIERGGAKVSAIEFVIELGFLDGRDRLPQRPVNAILTV</sequence>
<organism evidence="13 14">
    <name type="scientific">Terrabacter terrigena</name>
    <dbReference type="NCBI Taxonomy" id="574718"/>
    <lineage>
        <taxon>Bacteria</taxon>
        <taxon>Bacillati</taxon>
        <taxon>Actinomycetota</taxon>
        <taxon>Actinomycetes</taxon>
        <taxon>Micrococcales</taxon>
        <taxon>Intrasporangiaceae</taxon>
        <taxon>Terrabacter</taxon>
    </lineage>
</organism>
<keyword evidence="14" id="KW-1185">Reference proteome</keyword>
<dbReference type="SUPFAM" id="SSF53271">
    <property type="entry name" value="PRTase-like"/>
    <property type="match status" value="1"/>
</dbReference>
<evidence type="ECO:0000256" key="6">
    <source>
        <dbReference type="ARBA" id="ARBA00011893"/>
    </source>
</evidence>
<dbReference type="CDD" id="cd06223">
    <property type="entry name" value="PRTases_typeI"/>
    <property type="match status" value="1"/>
</dbReference>
<proteinExistence type="inferred from homology"/>